<dbReference type="AlphaFoldDB" id="A0A3M6UZ92"/>
<organism evidence="5 6">
    <name type="scientific">Pocillopora damicornis</name>
    <name type="common">Cauliflower coral</name>
    <name type="synonym">Millepora damicornis</name>
    <dbReference type="NCBI Taxonomy" id="46731"/>
    <lineage>
        <taxon>Eukaryota</taxon>
        <taxon>Metazoa</taxon>
        <taxon>Cnidaria</taxon>
        <taxon>Anthozoa</taxon>
        <taxon>Hexacorallia</taxon>
        <taxon>Scleractinia</taxon>
        <taxon>Astrocoeniina</taxon>
        <taxon>Pocilloporidae</taxon>
        <taxon>Pocillopora</taxon>
    </lineage>
</organism>
<dbReference type="SUPFAM" id="SSF56235">
    <property type="entry name" value="N-terminal nucleophile aminohydrolases (Ntn hydrolases)"/>
    <property type="match status" value="2"/>
</dbReference>
<dbReference type="FunFam" id="3.60.20.40:FF:000009">
    <property type="entry name" value="Predicted protein"/>
    <property type="match status" value="1"/>
</dbReference>
<dbReference type="InterPro" id="IPR000101">
    <property type="entry name" value="GGT_peptidase"/>
</dbReference>
<feature type="transmembrane region" description="Helical" evidence="4">
    <location>
        <begin position="6"/>
        <end position="30"/>
    </location>
</feature>
<dbReference type="FunFam" id="1.10.246.130:FF:000002">
    <property type="entry name" value="glutathione hydrolase 1 proenzyme"/>
    <property type="match status" value="1"/>
</dbReference>
<dbReference type="NCBIfam" id="TIGR00066">
    <property type="entry name" value="g_glut_trans"/>
    <property type="match status" value="1"/>
</dbReference>
<evidence type="ECO:0008006" key="7">
    <source>
        <dbReference type="Google" id="ProtNLM"/>
    </source>
</evidence>
<evidence type="ECO:0000256" key="3">
    <source>
        <dbReference type="SAM" id="MobiDB-lite"/>
    </source>
</evidence>
<evidence type="ECO:0000313" key="6">
    <source>
        <dbReference type="Proteomes" id="UP000275408"/>
    </source>
</evidence>
<comment type="caution">
    <text evidence="5">The sequence shown here is derived from an EMBL/GenBank/DDBJ whole genome shotgun (WGS) entry which is preliminary data.</text>
</comment>
<feature type="binding site" evidence="2">
    <location>
        <begin position="977"/>
        <end position="978"/>
    </location>
    <ligand>
        <name>L-glutamate</name>
        <dbReference type="ChEBI" id="CHEBI:29985"/>
    </ligand>
</feature>
<dbReference type="Gene3D" id="1.10.246.130">
    <property type="match status" value="2"/>
</dbReference>
<dbReference type="InterPro" id="IPR043137">
    <property type="entry name" value="GGT_ssub_C"/>
</dbReference>
<feature type="binding site" evidence="2">
    <location>
        <begin position="925"/>
        <end position="927"/>
    </location>
    <ligand>
        <name>L-glutamate</name>
        <dbReference type="ChEBI" id="CHEBI:29985"/>
    </ligand>
</feature>
<dbReference type="PRINTS" id="PR01210">
    <property type="entry name" value="GGTRANSPTASE"/>
</dbReference>
<keyword evidence="4" id="KW-0812">Transmembrane</keyword>
<dbReference type="PANTHER" id="PTHR11686:SF9">
    <property type="entry name" value="RE13973P"/>
    <property type="match status" value="1"/>
</dbReference>
<gene>
    <name evidence="5" type="ORF">pdam_00021829</name>
</gene>
<name>A0A3M6UZ92_POCDA</name>
<feature type="binding site" evidence="2">
    <location>
        <position position="1000"/>
    </location>
    <ligand>
        <name>L-glutamate</name>
        <dbReference type="ChEBI" id="CHEBI:29985"/>
    </ligand>
</feature>
<keyword evidence="4" id="KW-0472">Membrane</keyword>
<evidence type="ECO:0000256" key="2">
    <source>
        <dbReference type="PIRSR" id="PIRSR600101-2"/>
    </source>
</evidence>
<dbReference type="InterPro" id="IPR029055">
    <property type="entry name" value="Ntn_hydrolases_N"/>
</dbReference>
<evidence type="ECO:0000256" key="4">
    <source>
        <dbReference type="SAM" id="Phobius"/>
    </source>
</evidence>
<protein>
    <recommendedName>
        <fullName evidence="7">Gamma-glutamyltransferase</fullName>
    </recommendedName>
</protein>
<dbReference type="GO" id="GO:0006751">
    <property type="term" value="P:glutathione catabolic process"/>
    <property type="evidence" value="ECO:0007669"/>
    <property type="project" value="InterPro"/>
</dbReference>
<feature type="binding site" evidence="2">
    <location>
        <position position="629"/>
    </location>
    <ligand>
        <name>L-glutamate</name>
        <dbReference type="ChEBI" id="CHEBI:29985"/>
    </ligand>
</feature>
<accession>A0A3M6UZ92</accession>
<feature type="region of interest" description="Disordered" evidence="3">
    <location>
        <begin position="535"/>
        <end position="560"/>
    </location>
</feature>
<dbReference type="Pfam" id="PF01019">
    <property type="entry name" value="G_glu_transpept"/>
    <property type="match status" value="3"/>
</dbReference>
<dbReference type="Gene3D" id="3.60.20.40">
    <property type="match status" value="1"/>
</dbReference>
<sequence length="1124" mass="123351">MGSKKWKIIIAVAIIVVIVIILAIVLALVLRKKEGEQEKQGKQEKTVPGPTEFIVPPLPTGAPAGADGPYTHGVVAADAAPCSIVGRDILKKNGSAVDSAIAALFCIGIINMHSAGIGGGGFMTVYNRSLGLAKVYDFREVAPGNASANMYVNSSLNSKLGASATGVPGEVSGYLAAWKAHGRLPWKDVVQPAIDLAKNGFRFGHAAHYAASRNSTLAAIKKDPGLSELLLDSKGNLKELGAVLEMPKLGRTLERIRDDPSSFYTGELAQDIVKDIRDGGGIITLEDLKNYRTVVRTPLTVKMDDYTLYTNPPPGSGAVLSLIMNIVKGYNMTAADRKDINSTVLTYHRIVEAFKFAYAYRALLGDEDFWDVEEVVMNYFWFNQTLTKAVEEPRFHHQLLPNFLRIERVRPISLAVQEGLKKLGHNITEFSSAVVQAAATSPDDAVKLRQPEPPSFVALQNGYVAPIQICDSSVKATKQVQANMSSGDNKVIFEGEPKHRERSTKRRMIIILVLVVLVVVAIIITLAIVFTRDRDSEPDVPTSQPILPPPTAPPGADGPYKHAVVASDAGPCSEIGRDILKRGGTAMDSAVAALFCIGVYNMHSAGVGGGGFMVVYKKGTRSVEVIDFREEAPGKANKTMYVGGKLDSRIGGAAAGVPGEVKGFYEAWKKYGGNILWKDLVQPSIDMARDGFPFGPSAYYAATRSSVKPRLKADPGLRELLFNEDGELKKLGEILYMPKFARTLERIRDNPEDFYFGELARDVVQDIKDGGGIFTRDDLKNYKVKFRKPMEGKFGEYSWYSTPPPGSGVVLSFILNILKGYNMKPWDRHGIKNSTLTYHRIVEAFKFAYAYRALLGDQDFANVTEIVKNMTDADFAESIRQQIWDNQTFSDYKHYGDFYHNSSHQGTSHLSVIAENGDAVSATTTINLFFGSRYRSTRTGIIYNNEMDDFSTPGKKNAYGVEPSESNMIVPGKRPQSSTAPSLFLDKNGTARLVIGASGGTKITTAISLVMMNYLWFNRTLSQAVVDPRLHHQLMPMYIRIDKDFQMPLAIQEGLQRLGHNVRNISGYAVVQAAATNDDGTLTGKSDPRKSGWAAGCEDTDEVWEPQRNKNNIEYHPISFCVYR</sequence>
<dbReference type="OrthoDB" id="1081007at2759"/>
<evidence type="ECO:0000256" key="1">
    <source>
        <dbReference type="PIRSR" id="PIRSR600101-1"/>
    </source>
</evidence>
<dbReference type="EMBL" id="RCHS01000411">
    <property type="protein sequence ID" value="RMX58982.1"/>
    <property type="molecule type" value="Genomic_DNA"/>
</dbReference>
<dbReference type="InterPro" id="IPR043138">
    <property type="entry name" value="GGT_lsub"/>
</dbReference>
<reference evidence="5 6" key="1">
    <citation type="journal article" date="2018" name="Sci. Rep.">
        <title>Comparative analysis of the Pocillopora damicornis genome highlights role of immune system in coral evolution.</title>
        <authorList>
            <person name="Cunning R."/>
            <person name="Bay R.A."/>
            <person name="Gillette P."/>
            <person name="Baker A.C."/>
            <person name="Traylor-Knowles N."/>
        </authorList>
    </citation>
    <scope>NUCLEOTIDE SEQUENCE [LARGE SCALE GENOMIC DNA]</scope>
    <source>
        <strain evidence="5">RSMAS</strain>
        <tissue evidence="5">Whole animal</tissue>
    </source>
</reference>
<dbReference type="PANTHER" id="PTHR11686">
    <property type="entry name" value="GAMMA GLUTAMYL TRANSPEPTIDASE"/>
    <property type="match status" value="1"/>
</dbReference>
<feature type="binding site" evidence="2">
    <location>
        <position position="949"/>
    </location>
    <ligand>
        <name>L-glutamate</name>
        <dbReference type="ChEBI" id="CHEBI:29985"/>
    </ligand>
</feature>
<keyword evidence="6" id="KW-1185">Reference proteome</keyword>
<feature type="transmembrane region" description="Helical" evidence="4">
    <location>
        <begin position="508"/>
        <end position="530"/>
    </location>
</feature>
<evidence type="ECO:0000313" key="5">
    <source>
        <dbReference type="EMBL" id="RMX58982.1"/>
    </source>
</evidence>
<proteinExistence type="predicted"/>
<dbReference type="Proteomes" id="UP000275408">
    <property type="component" value="Unassembled WGS sequence"/>
</dbReference>
<dbReference type="GO" id="GO:0005886">
    <property type="term" value="C:plasma membrane"/>
    <property type="evidence" value="ECO:0007669"/>
    <property type="project" value="TreeGrafter"/>
</dbReference>
<keyword evidence="4" id="KW-1133">Transmembrane helix</keyword>
<dbReference type="FunFam" id="1.10.246.130:FF:000001">
    <property type="entry name" value="Gamma-glutamyltransferase 5 isoform 1"/>
    <property type="match status" value="1"/>
</dbReference>
<dbReference type="STRING" id="46731.A0A3M6UZ92"/>
<feature type="active site" description="Nucleophile" evidence="1">
    <location>
        <position position="907"/>
    </location>
</feature>
<dbReference type="GO" id="GO:0036374">
    <property type="term" value="F:glutathione hydrolase activity"/>
    <property type="evidence" value="ECO:0007669"/>
    <property type="project" value="InterPro"/>
</dbReference>